<dbReference type="EMBL" id="ASWA01000003">
    <property type="protein sequence ID" value="EOT66649.1"/>
    <property type="molecule type" value="Genomic_DNA"/>
</dbReference>
<dbReference type="AlphaFoldDB" id="R2NT08"/>
<comment type="caution">
    <text evidence="4">The sequence shown here is derived from an EMBL/GenBank/DDBJ whole genome shotgun (WGS) entry which is preliminary data.</text>
</comment>
<dbReference type="OrthoDB" id="9783680at2"/>
<evidence type="ECO:0000313" key="5">
    <source>
        <dbReference type="EMBL" id="EOT66649.1"/>
    </source>
</evidence>
<feature type="region of interest" description="Disordered" evidence="1">
    <location>
        <begin position="240"/>
        <end position="272"/>
    </location>
</feature>
<feature type="signal peptide" evidence="2">
    <location>
        <begin position="1"/>
        <end position="22"/>
    </location>
</feature>
<feature type="chain" id="PRO_5038418516" description="Type VII secretion system protein EssD-like domain-containing protein" evidence="2">
    <location>
        <begin position="23"/>
        <end position="310"/>
    </location>
</feature>
<evidence type="ECO:0000259" key="3">
    <source>
        <dbReference type="Pfam" id="PF13930"/>
    </source>
</evidence>
<dbReference type="STRING" id="71451.RV07_GL001645"/>
<dbReference type="Proteomes" id="UP000013783">
    <property type="component" value="Unassembled WGS sequence"/>
</dbReference>
<evidence type="ECO:0000256" key="1">
    <source>
        <dbReference type="SAM" id="MobiDB-lite"/>
    </source>
</evidence>
<evidence type="ECO:0000313" key="4">
    <source>
        <dbReference type="EMBL" id="EOH75187.1"/>
    </source>
</evidence>
<dbReference type="PATRIC" id="fig|1158601.3.peg.2959"/>
<proteinExistence type="predicted"/>
<keyword evidence="7" id="KW-1185">Reference proteome</keyword>
<dbReference type="Pfam" id="PF13930">
    <property type="entry name" value="Endonuclea_NS_2"/>
    <property type="match status" value="1"/>
</dbReference>
<feature type="compositionally biased region" description="Low complexity" evidence="1">
    <location>
        <begin position="241"/>
        <end position="255"/>
    </location>
</feature>
<reference evidence="4 6" key="1">
    <citation type="submission" date="2013-02" db="EMBL/GenBank/DDBJ databases">
        <title>The Genome Sequence of Enterococcus malodoratus ATCC_43197.</title>
        <authorList>
            <consortium name="The Broad Institute Genome Sequencing Platform"/>
            <consortium name="The Broad Institute Genome Sequencing Center for Infectious Disease"/>
            <person name="Earl A.M."/>
            <person name="Gilmore M.S."/>
            <person name="Lebreton F."/>
            <person name="Walker B."/>
            <person name="Young S.K."/>
            <person name="Zeng Q."/>
            <person name="Gargeya S."/>
            <person name="Fitzgerald M."/>
            <person name="Haas B."/>
            <person name="Abouelleil A."/>
            <person name="Alvarado L."/>
            <person name="Arachchi H.M."/>
            <person name="Berlin A.M."/>
            <person name="Chapman S.B."/>
            <person name="Dewar J."/>
            <person name="Goldberg J."/>
            <person name="Griggs A."/>
            <person name="Gujja S."/>
            <person name="Hansen M."/>
            <person name="Howarth C."/>
            <person name="Imamovic A."/>
            <person name="Larimer J."/>
            <person name="McCowan C."/>
            <person name="Murphy C."/>
            <person name="Neiman D."/>
            <person name="Pearson M."/>
            <person name="Priest M."/>
            <person name="Roberts A."/>
            <person name="Saif S."/>
            <person name="Shea T."/>
            <person name="Sisk P."/>
            <person name="Sykes S."/>
            <person name="Wortman J."/>
            <person name="Nusbaum C."/>
            <person name="Birren B."/>
        </authorList>
    </citation>
    <scope>NUCLEOTIDE SEQUENCE [LARGE SCALE GENOMIC DNA]</scope>
    <source>
        <strain evidence="4 6">ATCC 43197</strain>
    </source>
</reference>
<dbReference type="Gene3D" id="3.40.570.10">
    <property type="entry name" value="Extracellular Endonuclease, subunit A"/>
    <property type="match status" value="1"/>
</dbReference>
<evidence type="ECO:0000313" key="6">
    <source>
        <dbReference type="Proteomes" id="UP000013783"/>
    </source>
</evidence>
<dbReference type="InterPro" id="IPR044929">
    <property type="entry name" value="DNA/RNA_non-sp_Endonuclease_sf"/>
</dbReference>
<reference evidence="5 7" key="2">
    <citation type="submission" date="2013-03" db="EMBL/GenBank/DDBJ databases">
        <title>The Genome Sequence of Enterococcus malodoratus ATCC_43197 (PacBio/Illumina hybrid assembly).</title>
        <authorList>
            <consortium name="The Broad Institute Genomics Platform"/>
            <consortium name="The Broad Institute Genome Sequencing Center for Infectious Disease"/>
            <person name="Earl A."/>
            <person name="Russ C."/>
            <person name="Gilmore M."/>
            <person name="Surin D."/>
            <person name="Walker B."/>
            <person name="Young S."/>
            <person name="Zeng Q."/>
            <person name="Gargeya S."/>
            <person name="Fitzgerald M."/>
            <person name="Haas B."/>
            <person name="Abouelleil A."/>
            <person name="Allen A.W."/>
            <person name="Alvarado L."/>
            <person name="Arachchi H.M."/>
            <person name="Berlin A.M."/>
            <person name="Chapman S.B."/>
            <person name="Gainer-Dewar J."/>
            <person name="Goldberg J."/>
            <person name="Griggs A."/>
            <person name="Gujja S."/>
            <person name="Hansen M."/>
            <person name="Howarth C."/>
            <person name="Imamovic A."/>
            <person name="Ireland A."/>
            <person name="Larimer J."/>
            <person name="McCowan C."/>
            <person name="Murphy C."/>
            <person name="Pearson M."/>
            <person name="Poon T.W."/>
            <person name="Priest M."/>
            <person name="Roberts A."/>
            <person name="Saif S."/>
            <person name="Shea T."/>
            <person name="Sisk P."/>
            <person name="Sykes S."/>
            <person name="Wortman J."/>
            <person name="Nusbaum C."/>
            <person name="Birren B."/>
        </authorList>
    </citation>
    <scope>NUCLEOTIDE SEQUENCE [LARGE SCALE GENOMIC DNA]</scope>
    <source>
        <strain evidence="5 7">ATCC 43197</strain>
    </source>
</reference>
<name>R2NT08_9ENTE</name>
<dbReference type="Proteomes" id="UP000014148">
    <property type="component" value="Unassembled WGS sequence"/>
</dbReference>
<dbReference type="EMBL" id="AJAK01000020">
    <property type="protein sequence ID" value="EOH75187.1"/>
    <property type="molecule type" value="Genomic_DNA"/>
</dbReference>
<accession>R2NT08</accession>
<organism evidence="4 6">
    <name type="scientific">Enterococcus malodoratus ATCC 43197</name>
    <dbReference type="NCBI Taxonomy" id="1158601"/>
    <lineage>
        <taxon>Bacteria</taxon>
        <taxon>Bacillati</taxon>
        <taxon>Bacillota</taxon>
        <taxon>Bacilli</taxon>
        <taxon>Lactobacillales</taxon>
        <taxon>Enterococcaceae</taxon>
        <taxon>Enterococcus</taxon>
    </lineage>
</organism>
<keyword evidence="2" id="KW-0732">Signal</keyword>
<dbReference type="eggNOG" id="COG2169">
    <property type="taxonomic scope" value="Bacteria"/>
</dbReference>
<dbReference type="eggNOG" id="COG2433">
    <property type="taxonomic scope" value="Bacteria"/>
</dbReference>
<evidence type="ECO:0000256" key="2">
    <source>
        <dbReference type="SAM" id="SignalP"/>
    </source>
</evidence>
<feature type="compositionally biased region" description="Low complexity" evidence="1">
    <location>
        <begin position="263"/>
        <end position="272"/>
    </location>
</feature>
<gene>
    <name evidence="5" type="ORF">I585_02170</name>
    <name evidence="4" type="ORF">UAI_02989</name>
</gene>
<sequence>MSKKTKLVAAIVIVAASFAVYGVKDHLQEPKTTTPATTQTQSQVVSAQQDLAQLNYEGTQTIEINQNNPTFTKEDLSTANGPWEKFGDLDHLNRATDAEALLNKKLMPTEKRGEISSVTPTGWHNKKINGQYLFNRSHLIGYQLTGQNANWKNLITGTRQLNSPEMLRFEMDIKYYLEKSNKNYVRYSVVPVFRGDELLARGVHMMAQSIGNDDIHFNVYIFNVQEGVNLNYADGTSTIGTKSQSSTSLTSSTASPEKEYVDSSGKGLIKGSKSGVYHLPGSKYYDNTTNPRAWFKTIDEAKKAGYRAAK</sequence>
<dbReference type="InterPro" id="IPR044927">
    <property type="entry name" value="Endonuclea_NS_2"/>
</dbReference>
<dbReference type="RefSeq" id="WP_010741789.1">
    <property type="nucleotide sequence ID" value="NZ_KB946251.1"/>
</dbReference>
<evidence type="ECO:0000313" key="7">
    <source>
        <dbReference type="Proteomes" id="UP000014148"/>
    </source>
</evidence>
<protein>
    <recommendedName>
        <fullName evidence="3">Type VII secretion system protein EssD-like domain-containing protein</fullName>
    </recommendedName>
</protein>
<feature type="domain" description="Type VII secretion system protein EssD-like" evidence="3">
    <location>
        <begin position="78"/>
        <end position="209"/>
    </location>
</feature>